<gene>
    <name evidence="8" type="primary">caau-UF</name>
</gene>
<feature type="transmembrane region" description="Helical" evidence="5">
    <location>
        <begin position="302"/>
        <end position="325"/>
    </location>
</feature>
<name>F8WRI8_CARLG</name>
<dbReference type="PROSITE" id="PS00290">
    <property type="entry name" value="IG_MHC"/>
    <property type="match status" value="1"/>
</dbReference>
<dbReference type="SUPFAM" id="SSF48726">
    <property type="entry name" value="Immunoglobulin"/>
    <property type="match status" value="1"/>
</dbReference>
<accession>F8WRI8</accession>
<dbReference type="AlphaFoldDB" id="F8WRI8"/>
<sequence>MRQILLLLLGAYLVCAGQHSHIVIYTATKGVPGFPEFVAATMVDGTQVNYYDSEIKEVIPRQDWVRGAVDEQFWQRNTQIRSNVHQVFKNNINTAMERFNQTQGVHSFQLMYGCELDTDGTTRGYYQYGYDGEDFLSLDKSSLTWTAANPEAVITKVKWETKERQIAEYWKGYLENTCIEWVQKYVGYGKSTLERKDAPEVFLLQKDSSSPVLCQATGFYPSNIMMTWQKKGEEHHEDVEVGTTLPNVDGTFQKTVTLSVKPEEWKNNRDDYRCVVQHVGAAKDIVVTVKDIRSNPGSDNTIAIIVGCVVGFVALLSVIIGLIFWRKSNGYGRASTKDSDSENSDQALDKVNAE</sequence>
<dbReference type="CDD" id="cd07698">
    <property type="entry name" value="IgC1_MHC_I_alpha3"/>
    <property type="match status" value="1"/>
</dbReference>
<organism evidence="8">
    <name type="scientific">Carassius langsdorfii</name>
    <name type="common">Japanese silver crucian carp</name>
    <name type="synonym">Carassius auratus langsdorfii</name>
    <dbReference type="NCBI Taxonomy" id="138676"/>
    <lineage>
        <taxon>Eukaryota</taxon>
        <taxon>Metazoa</taxon>
        <taxon>Chordata</taxon>
        <taxon>Craniata</taxon>
        <taxon>Vertebrata</taxon>
        <taxon>Euteleostomi</taxon>
        <taxon>Actinopterygii</taxon>
        <taxon>Neopterygii</taxon>
        <taxon>Teleostei</taxon>
        <taxon>Ostariophysi</taxon>
        <taxon>Cypriniformes</taxon>
        <taxon>Cyprinidae</taxon>
        <taxon>Cyprininae</taxon>
        <taxon>Carassius</taxon>
    </lineage>
</organism>
<dbReference type="GO" id="GO:0005615">
    <property type="term" value="C:extracellular space"/>
    <property type="evidence" value="ECO:0007669"/>
    <property type="project" value="TreeGrafter"/>
</dbReference>
<dbReference type="InterPro" id="IPR036179">
    <property type="entry name" value="Ig-like_dom_sf"/>
</dbReference>
<evidence type="ECO:0000256" key="1">
    <source>
        <dbReference type="ARBA" id="ARBA00023180"/>
    </source>
</evidence>
<evidence type="ECO:0000256" key="6">
    <source>
        <dbReference type="SAM" id="SignalP"/>
    </source>
</evidence>
<feature type="signal peptide" evidence="6">
    <location>
        <begin position="1"/>
        <end position="16"/>
    </location>
</feature>
<evidence type="ECO:0000256" key="3">
    <source>
        <dbReference type="RuleBase" id="RU004439"/>
    </source>
</evidence>
<keyword evidence="2" id="KW-0393">Immunoglobulin domain</keyword>
<dbReference type="InterPro" id="IPR007110">
    <property type="entry name" value="Ig-like_dom"/>
</dbReference>
<dbReference type="SMART" id="SM00407">
    <property type="entry name" value="IGc1"/>
    <property type="match status" value="1"/>
</dbReference>
<keyword evidence="5" id="KW-0812">Transmembrane</keyword>
<keyword evidence="5" id="KW-0472">Membrane</keyword>
<comment type="similarity">
    <text evidence="3">Belongs to the MHC class I family.</text>
</comment>
<evidence type="ECO:0000256" key="2">
    <source>
        <dbReference type="ARBA" id="ARBA00023319"/>
    </source>
</evidence>
<evidence type="ECO:0000313" key="8">
    <source>
        <dbReference type="EMBL" id="BAK57368.1"/>
    </source>
</evidence>
<dbReference type="PROSITE" id="PS50835">
    <property type="entry name" value="IG_LIKE"/>
    <property type="match status" value="1"/>
</dbReference>
<dbReference type="FunFam" id="3.30.500.10:FF:000001">
    <property type="entry name" value="H-2 class I histocompatibility antigen, alpha chain"/>
    <property type="match status" value="1"/>
</dbReference>
<feature type="region of interest" description="Disordered" evidence="4">
    <location>
        <begin position="332"/>
        <end position="354"/>
    </location>
</feature>
<dbReference type="InterPro" id="IPR001039">
    <property type="entry name" value="MHC_I_a_a1/a2"/>
</dbReference>
<feature type="chain" id="PRO_5003379599" evidence="6">
    <location>
        <begin position="17"/>
        <end position="354"/>
    </location>
</feature>
<protein>
    <submittedName>
        <fullName evidence="8">MHC class I protein</fullName>
    </submittedName>
</protein>
<dbReference type="InterPro" id="IPR003597">
    <property type="entry name" value="Ig_C1-set"/>
</dbReference>
<dbReference type="InterPro" id="IPR003006">
    <property type="entry name" value="Ig/MHC_CS"/>
</dbReference>
<dbReference type="InterPro" id="IPR013783">
    <property type="entry name" value="Ig-like_fold"/>
</dbReference>
<dbReference type="InterPro" id="IPR050208">
    <property type="entry name" value="MHC_class-I_related"/>
</dbReference>
<dbReference type="PANTHER" id="PTHR16675">
    <property type="entry name" value="MHC CLASS I-RELATED"/>
    <property type="match status" value="1"/>
</dbReference>
<keyword evidence="6" id="KW-0732">Signal</keyword>
<dbReference type="InterPro" id="IPR011162">
    <property type="entry name" value="MHC_I/II-like_Ag-recog"/>
</dbReference>
<reference evidence="8" key="1">
    <citation type="journal article" date="2011" name="Fish Shellfish Immunol.">
        <title>Molecular characterization of MHC class I and beta-2 microglobulin in a clonal strain of ginbuna crucian carp, Carassius auratus langsdorfii.</title>
        <authorList>
            <person name="Urabe S."/>
            <person name="Somamoto T."/>
            <person name="Sameshima S."/>
            <person name="Unoki-Kato Y."/>
            <person name="Nakanishi T."/>
            <person name="Nakao M."/>
        </authorList>
    </citation>
    <scope>NUCLEOTIDE SEQUENCE</scope>
    <source>
        <strain evidence="8">S3n</strain>
        <tissue evidence="8">Mixture of spleen and kidney</tissue>
    </source>
</reference>
<dbReference type="GO" id="GO:0006955">
    <property type="term" value="P:immune response"/>
    <property type="evidence" value="ECO:0007669"/>
    <property type="project" value="TreeGrafter"/>
</dbReference>
<dbReference type="EMBL" id="AB618658">
    <property type="protein sequence ID" value="BAK57368.1"/>
    <property type="molecule type" value="mRNA"/>
</dbReference>
<dbReference type="GO" id="GO:0009897">
    <property type="term" value="C:external side of plasma membrane"/>
    <property type="evidence" value="ECO:0007669"/>
    <property type="project" value="TreeGrafter"/>
</dbReference>
<dbReference type="InterPro" id="IPR011161">
    <property type="entry name" value="MHC_I-like_Ag-recog"/>
</dbReference>
<evidence type="ECO:0000259" key="7">
    <source>
        <dbReference type="PROSITE" id="PS50835"/>
    </source>
</evidence>
<proteinExistence type="evidence at transcript level"/>
<dbReference type="PRINTS" id="PR01638">
    <property type="entry name" value="MHCCLASSI"/>
</dbReference>
<evidence type="ECO:0000256" key="4">
    <source>
        <dbReference type="SAM" id="MobiDB-lite"/>
    </source>
</evidence>
<dbReference type="Pfam" id="PF00129">
    <property type="entry name" value="MHC_I"/>
    <property type="match status" value="1"/>
</dbReference>
<dbReference type="InterPro" id="IPR037055">
    <property type="entry name" value="MHC_I-like_Ag-recog_sf"/>
</dbReference>
<dbReference type="Pfam" id="PF07654">
    <property type="entry name" value="C1-set"/>
    <property type="match status" value="1"/>
</dbReference>
<keyword evidence="1" id="KW-0325">Glycoprotein</keyword>
<evidence type="ECO:0000256" key="5">
    <source>
        <dbReference type="SAM" id="Phobius"/>
    </source>
</evidence>
<dbReference type="SUPFAM" id="SSF54452">
    <property type="entry name" value="MHC antigen-recognition domain"/>
    <property type="match status" value="1"/>
</dbReference>
<feature type="domain" description="Ig-like" evidence="7">
    <location>
        <begin position="199"/>
        <end position="288"/>
    </location>
</feature>
<dbReference type="PANTHER" id="PTHR16675:SF237">
    <property type="entry name" value="MHC CLASS I ANTIGEN TRANSCRIPT VARIANT 1-RELATED"/>
    <property type="match status" value="1"/>
</dbReference>
<dbReference type="Gene3D" id="3.30.500.10">
    <property type="entry name" value="MHC class I-like antigen recognition-like"/>
    <property type="match status" value="1"/>
</dbReference>
<dbReference type="Gene3D" id="2.60.40.10">
    <property type="entry name" value="Immunoglobulins"/>
    <property type="match status" value="1"/>
</dbReference>
<keyword evidence="5" id="KW-1133">Transmembrane helix</keyword>